<dbReference type="EMBL" id="JBHSEI010000015">
    <property type="protein sequence ID" value="MFC4640308.1"/>
    <property type="molecule type" value="Genomic_DNA"/>
</dbReference>
<keyword evidence="3" id="KW-1185">Reference proteome</keyword>
<dbReference type="InterPro" id="IPR027417">
    <property type="entry name" value="P-loop_NTPase"/>
</dbReference>
<evidence type="ECO:0000259" key="1">
    <source>
        <dbReference type="Pfam" id="PF02492"/>
    </source>
</evidence>
<dbReference type="Gene3D" id="3.40.50.300">
    <property type="entry name" value="P-loop containing nucleotide triphosphate hydrolases"/>
    <property type="match status" value="1"/>
</dbReference>
<dbReference type="InterPro" id="IPR003495">
    <property type="entry name" value="CobW/HypB/UreG_nucleotide-bd"/>
</dbReference>
<dbReference type="PANTHER" id="PTHR43603:SF1">
    <property type="entry name" value="ZINC-REGULATED GTPASE METALLOPROTEIN ACTIVATOR 1"/>
    <property type="match status" value="1"/>
</dbReference>
<organism evidence="2 3">
    <name type="scientific">Deinococcus hohokamensis</name>
    <dbReference type="NCBI Taxonomy" id="309883"/>
    <lineage>
        <taxon>Bacteria</taxon>
        <taxon>Thermotogati</taxon>
        <taxon>Deinococcota</taxon>
        <taxon>Deinococci</taxon>
        <taxon>Deinococcales</taxon>
        <taxon>Deinococcaceae</taxon>
        <taxon>Deinococcus</taxon>
    </lineage>
</organism>
<reference evidence="3" key="1">
    <citation type="journal article" date="2019" name="Int. J. Syst. Evol. Microbiol.">
        <title>The Global Catalogue of Microorganisms (GCM) 10K type strain sequencing project: providing services to taxonomists for standard genome sequencing and annotation.</title>
        <authorList>
            <consortium name="The Broad Institute Genomics Platform"/>
            <consortium name="The Broad Institute Genome Sequencing Center for Infectious Disease"/>
            <person name="Wu L."/>
            <person name="Ma J."/>
        </authorList>
    </citation>
    <scope>NUCLEOTIDE SEQUENCE [LARGE SCALE GENOMIC DNA]</scope>
    <source>
        <strain evidence="3">CCUG 55995</strain>
    </source>
</reference>
<proteinExistence type="predicted"/>
<dbReference type="Pfam" id="PF02492">
    <property type="entry name" value="cobW"/>
    <property type="match status" value="1"/>
</dbReference>
<evidence type="ECO:0000313" key="3">
    <source>
        <dbReference type="Proteomes" id="UP001595952"/>
    </source>
</evidence>
<feature type="domain" description="CobW/HypB/UreG nucleotide-binding" evidence="1">
    <location>
        <begin position="3"/>
        <end position="71"/>
    </location>
</feature>
<dbReference type="Proteomes" id="UP001595952">
    <property type="component" value="Unassembled WGS sequence"/>
</dbReference>
<gene>
    <name evidence="2" type="ORF">ACFO0D_18415</name>
</gene>
<protein>
    <submittedName>
        <fullName evidence="2">GTP-binding protein</fullName>
    </submittedName>
</protein>
<accession>A0ABV9IE87</accession>
<name>A0ABV9IE87_9DEIO</name>
<dbReference type="InterPro" id="IPR051927">
    <property type="entry name" value="Zn_Chap_cDPG_Synth"/>
</dbReference>
<evidence type="ECO:0000313" key="2">
    <source>
        <dbReference type="EMBL" id="MFC4640308.1"/>
    </source>
</evidence>
<sequence>MPHLIGRVHVDTMITVVDTAQFVTLWYCQDALPVDDQDRGFGELLAESLEFADIVELNELDLCSSDDVAHLRPPADHHPRARVLDAVRGQIPAAEVLGVSLFVFKTASQLDAWMEELKKEHTRI</sequence>
<comment type="caution">
    <text evidence="2">The sequence shown here is derived from an EMBL/GenBank/DDBJ whole genome shotgun (WGS) entry which is preliminary data.</text>
</comment>
<dbReference type="RefSeq" id="WP_380063285.1">
    <property type="nucleotide sequence ID" value="NZ_JBHSEI010000015.1"/>
</dbReference>
<dbReference type="PANTHER" id="PTHR43603">
    <property type="entry name" value="COBW DOMAIN-CONTAINING PROTEIN DDB_G0274527"/>
    <property type="match status" value="1"/>
</dbReference>